<protein>
    <submittedName>
        <fullName evidence="2">N-acetyltransferase</fullName>
    </submittedName>
</protein>
<dbReference type="InterPro" id="IPR016181">
    <property type="entry name" value="Acyl_CoA_acyltransferase"/>
</dbReference>
<dbReference type="Proteomes" id="UP000285190">
    <property type="component" value="Unassembled WGS sequence"/>
</dbReference>
<accession>A0A418X019</accession>
<evidence type="ECO:0000313" key="3">
    <source>
        <dbReference type="Proteomes" id="UP000285190"/>
    </source>
</evidence>
<comment type="caution">
    <text evidence="2">The sequence shown here is derived from an EMBL/GenBank/DDBJ whole genome shotgun (WGS) entry which is preliminary data.</text>
</comment>
<keyword evidence="2" id="KW-0808">Transferase</keyword>
<dbReference type="Gene3D" id="3.40.630.30">
    <property type="match status" value="1"/>
</dbReference>
<dbReference type="SUPFAM" id="SSF55729">
    <property type="entry name" value="Acyl-CoA N-acyltransferases (Nat)"/>
    <property type="match status" value="1"/>
</dbReference>
<dbReference type="OrthoDB" id="9795206at2"/>
<evidence type="ECO:0000259" key="1">
    <source>
        <dbReference type="PROSITE" id="PS51186"/>
    </source>
</evidence>
<proteinExistence type="predicted"/>
<dbReference type="EMBL" id="QYUN01000002">
    <property type="protein sequence ID" value="RJG05830.1"/>
    <property type="molecule type" value="Genomic_DNA"/>
</dbReference>
<dbReference type="AlphaFoldDB" id="A0A418X019"/>
<evidence type="ECO:0000313" key="2">
    <source>
        <dbReference type="EMBL" id="RJG05830.1"/>
    </source>
</evidence>
<feature type="domain" description="N-acetyltransferase" evidence="1">
    <location>
        <begin position="3"/>
        <end position="164"/>
    </location>
</feature>
<dbReference type="PANTHER" id="PTHR43415">
    <property type="entry name" value="SPERMIDINE N(1)-ACETYLTRANSFERASE"/>
    <property type="match status" value="1"/>
</dbReference>
<dbReference type="InterPro" id="IPR000182">
    <property type="entry name" value="GNAT_dom"/>
</dbReference>
<reference evidence="2 3" key="1">
    <citation type="submission" date="2018-09" db="EMBL/GenBank/DDBJ databases">
        <authorList>
            <person name="Zhu H."/>
        </authorList>
    </citation>
    <scope>NUCLEOTIDE SEQUENCE [LARGE SCALE GENOMIC DNA]</scope>
    <source>
        <strain evidence="2 3">K2R10-39</strain>
    </source>
</reference>
<dbReference type="RefSeq" id="WP_119737862.1">
    <property type="nucleotide sequence ID" value="NZ_QYUN01000002.1"/>
</dbReference>
<organism evidence="2 3">
    <name type="scientific">Noviherbaspirillum cavernae</name>
    <dbReference type="NCBI Taxonomy" id="2320862"/>
    <lineage>
        <taxon>Bacteria</taxon>
        <taxon>Pseudomonadati</taxon>
        <taxon>Pseudomonadota</taxon>
        <taxon>Betaproteobacteria</taxon>
        <taxon>Burkholderiales</taxon>
        <taxon>Oxalobacteraceae</taxon>
        <taxon>Noviherbaspirillum</taxon>
    </lineage>
</organism>
<dbReference type="PANTHER" id="PTHR43415:SF3">
    <property type="entry name" value="GNAT-FAMILY ACETYLTRANSFERASE"/>
    <property type="match status" value="1"/>
</dbReference>
<dbReference type="Pfam" id="PF13302">
    <property type="entry name" value="Acetyltransf_3"/>
    <property type="match status" value="1"/>
</dbReference>
<gene>
    <name evidence="2" type="ORF">D3870_07180</name>
</gene>
<sequence>MSFFLRNLSKSDIELINKWRNDHDAQRGLVSPFRFVAEEVDERWFEAYLDGHANNIRLAIGDSDSHGVIGTVYLLNINWTARSGEFGIWVGDKAWQGKGAGEFATRHMLCHAFADLNLRRVDLTVLANNERAIRLYRKVGFIEEGCQRQAAFKNGEYVDLILMAMLSSEYRHTESKAQA</sequence>
<keyword evidence="3" id="KW-1185">Reference proteome</keyword>
<dbReference type="GO" id="GO:0016747">
    <property type="term" value="F:acyltransferase activity, transferring groups other than amino-acyl groups"/>
    <property type="evidence" value="ECO:0007669"/>
    <property type="project" value="InterPro"/>
</dbReference>
<name>A0A418X019_9BURK</name>
<dbReference type="PROSITE" id="PS51186">
    <property type="entry name" value="GNAT"/>
    <property type="match status" value="1"/>
</dbReference>